<dbReference type="eggNOG" id="KOG1198">
    <property type="taxonomic scope" value="Eukaryota"/>
</dbReference>
<dbReference type="RefSeq" id="XP_007725052.1">
    <property type="nucleotide sequence ID" value="XM_007726862.1"/>
</dbReference>
<evidence type="ECO:0000259" key="1">
    <source>
        <dbReference type="SMART" id="SM00829"/>
    </source>
</evidence>
<dbReference type="InterPro" id="IPR013149">
    <property type="entry name" value="ADH-like_C"/>
</dbReference>
<evidence type="ECO:0000313" key="2">
    <source>
        <dbReference type="EMBL" id="EXJ85614.1"/>
    </source>
</evidence>
<dbReference type="HOGENOM" id="CLU_026673_3_4_1"/>
<dbReference type="PANTHER" id="PTHR45033:SF2">
    <property type="entry name" value="ZINC-TYPE ALCOHOL DEHYDROGENASE-LIKE PROTEIN C1773.06C"/>
    <property type="match status" value="1"/>
</dbReference>
<dbReference type="SUPFAM" id="SSF51735">
    <property type="entry name" value="NAD(P)-binding Rossmann-fold domains"/>
    <property type="match status" value="1"/>
</dbReference>
<accession>W9YTJ7</accession>
<protein>
    <recommendedName>
        <fullName evidence="1">Enoyl reductase (ER) domain-containing protein</fullName>
    </recommendedName>
</protein>
<dbReference type="InterPro" id="IPR011032">
    <property type="entry name" value="GroES-like_sf"/>
</dbReference>
<dbReference type="Gene3D" id="3.40.50.720">
    <property type="entry name" value="NAD(P)-binding Rossmann-like Domain"/>
    <property type="match status" value="1"/>
</dbReference>
<dbReference type="InterPro" id="IPR052711">
    <property type="entry name" value="Zinc_ADH-like"/>
</dbReference>
<dbReference type="Gene3D" id="3.90.180.10">
    <property type="entry name" value="Medium-chain alcohol dehydrogenases, catalytic domain"/>
    <property type="match status" value="1"/>
</dbReference>
<gene>
    <name evidence="2" type="ORF">A1O1_05980</name>
</gene>
<dbReference type="InterPro" id="IPR013154">
    <property type="entry name" value="ADH-like_N"/>
</dbReference>
<organism evidence="2 3">
    <name type="scientific">Capronia coronata CBS 617.96</name>
    <dbReference type="NCBI Taxonomy" id="1182541"/>
    <lineage>
        <taxon>Eukaryota</taxon>
        <taxon>Fungi</taxon>
        <taxon>Dikarya</taxon>
        <taxon>Ascomycota</taxon>
        <taxon>Pezizomycotina</taxon>
        <taxon>Eurotiomycetes</taxon>
        <taxon>Chaetothyriomycetidae</taxon>
        <taxon>Chaetothyriales</taxon>
        <taxon>Herpotrichiellaceae</taxon>
        <taxon>Capronia</taxon>
    </lineage>
</organism>
<proteinExistence type="predicted"/>
<sequence length="351" mass="36376">MPSAWRIAPSPPMDWHSSEAIGNLYLSDNEAKPAAPGPRSALVRIKAAALNARDAMVIARSPAFPNVAKPHLIAGGDGAGVVEAVGPDSRWKIGDTVLLTTNLWVDGDVLVMDRSTSLGAGDQDGTLTEYAVLADDRLVPAPTHLSSAEAAALGLAAGTASNALFYGPQPFKKGMTVLTQGTGGVSCFAIQLASASGATVIATSSSDEKLETARKLGATHLINYTKTPDWAAEVLRITQGKGVDHVLDLGGVGTVAQSIRSVRPGGLVSLIGFLAGGEPTNLIPAIVGGAKVVRGVMGSRRDMIEKAVQIINDHQLHPVISKLYQWQDVKAAFEALVSKSGVGKIVIKVGD</sequence>
<name>W9YTJ7_9EURO</name>
<dbReference type="AlphaFoldDB" id="W9YTJ7"/>
<feature type="domain" description="Enoyl reductase (ER)" evidence="1">
    <location>
        <begin position="19"/>
        <end position="347"/>
    </location>
</feature>
<evidence type="ECO:0000313" key="3">
    <source>
        <dbReference type="Proteomes" id="UP000019484"/>
    </source>
</evidence>
<dbReference type="CDD" id="cd08276">
    <property type="entry name" value="MDR7"/>
    <property type="match status" value="1"/>
</dbReference>
<dbReference type="STRING" id="1182541.W9YTJ7"/>
<dbReference type="PANTHER" id="PTHR45033">
    <property type="match status" value="1"/>
</dbReference>
<dbReference type="InterPro" id="IPR036291">
    <property type="entry name" value="NAD(P)-bd_dom_sf"/>
</dbReference>
<dbReference type="EMBL" id="AMWN01000005">
    <property type="protein sequence ID" value="EXJ85614.1"/>
    <property type="molecule type" value="Genomic_DNA"/>
</dbReference>
<reference evidence="2 3" key="1">
    <citation type="submission" date="2013-03" db="EMBL/GenBank/DDBJ databases">
        <title>The Genome Sequence of Capronia coronata CBS 617.96.</title>
        <authorList>
            <consortium name="The Broad Institute Genomics Platform"/>
            <person name="Cuomo C."/>
            <person name="de Hoog S."/>
            <person name="Gorbushina A."/>
            <person name="Walker B."/>
            <person name="Young S.K."/>
            <person name="Zeng Q."/>
            <person name="Gargeya S."/>
            <person name="Fitzgerald M."/>
            <person name="Haas B."/>
            <person name="Abouelleil A."/>
            <person name="Allen A.W."/>
            <person name="Alvarado L."/>
            <person name="Arachchi H.M."/>
            <person name="Berlin A.M."/>
            <person name="Chapman S.B."/>
            <person name="Gainer-Dewar J."/>
            <person name="Goldberg J."/>
            <person name="Griggs A."/>
            <person name="Gujja S."/>
            <person name="Hansen M."/>
            <person name="Howarth C."/>
            <person name="Imamovic A."/>
            <person name="Ireland A."/>
            <person name="Larimer J."/>
            <person name="McCowan C."/>
            <person name="Murphy C."/>
            <person name="Pearson M."/>
            <person name="Poon T.W."/>
            <person name="Priest M."/>
            <person name="Roberts A."/>
            <person name="Saif S."/>
            <person name="Shea T."/>
            <person name="Sisk P."/>
            <person name="Sykes S."/>
            <person name="Wortman J."/>
            <person name="Nusbaum C."/>
            <person name="Birren B."/>
        </authorList>
    </citation>
    <scope>NUCLEOTIDE SEQUENCE [LARGE SCALE GENOMIC DNA]</scope>
    <source>
        <strain evidence="2 3">CBS 617.96</strain>
    </source>
</reference>
<dbReference type="GO" id="GO:0016491">
    <property type="term" value="F:oxidoreductase activity"/>
    <property type="evidence" value="ECO:0007669"/>
    <property type="project" value="InterPro"/>
</dbReference>
<dbReference type="Pfam" id="PF00107">
    <property type="entry name" value="ADH_zinc_N"/>
    <property type="match status" value="1"/>
</dbReference>
<comment type="caution">
    <text evidence="2">The sequence shown here is derived from an EMBL/GenBank/DDBJ whole genome shotgun (WGS) entry which is preliminary data.</text>
</comment>
<dbReference type="InterPro" id="IPR020843">
    <property type="entry name" value="ER"/>
</dbReference>
<dbReference type="SUPFAM" id="SSF50129">
    <property type="entry name" value="GroES-like"/>
    <property type="match status" value="1"/>
</dbReference>
<dbReference type="Proteomes" id="UP000019484">
    <property type="component" value="Unassembled WGS sequence"/>
</dbReference>
<dbReference type="Pfam" id="PF08240">
    <property type="entry name" value="ADH_N"/>
    <property type="match status" value="1"/>
</dbReference>
<keyword evidence="3" id="KW-1185">Reference proteome</keyword>
<dbReference type="SMART" id="SM00829">
    <property type="entry name" value="PKS_ER"/>
    <property type="match status" value="1"/>
</dbReference>
<dbReference type="GeneID" id="19160851"/>
<dbReference type="OrthoDB" id="3509362at2759"/>